<comment type="catalytic activity">
    <reaction evidence="2">
        <text>[(1-&gt;4)-alpha-D-glucosyl](n) + phosphate = [(1-&gt;4)-alpha-D-glucosyl](n-1) + alpha-D-glucose 1-phosphate</text>
        <dbReference type="Rhea" id="RHEA:41732"/>
        <dbReference type="Rhea" id="RHEA-COMP:9584"/>
        <dbReference type="Rhea" id="RHEA-COMP:9586"/>
        <dbReference type="ChEBI" id="CHEBI:15444"/>
        <dbReference type="ChEBI" id="CHEBI:43474"/>
        <dbReference type="ChEBI" id="CHEBI:58601"/>
        <dbReference type="EC" id="2.4.1.1"/>
    </reaction>
</comment>
<accession>A0A2X2T1D8</accession>
<dbReference type="PANTHER" id="PTHR11468:SF25">
    <property type="entry name" value="MALTODEXTRIN PHOSPHORYLASE"/>
    <property type="match status" value="1"/>
</dbReference>
<dbReference type="Pfam" id="PF00343">
    <property type="entry name" value="Phosphorylase"/>
    <property type="match status" value="1"/>
</dbReference>
<evidence type="ECO:0000256" key="1">
    <source>
        <dbReference type="ARBA" id="ARBA00006047"/>
    </source>
</evidence>
<dbReference type="InterPro" id="IPR000811">
    <property type="entry name" value="Glyco_trans_35"/>
</dbReference>
<dbReference type="Proteomes" id="UP000251197">
    <property type="component" value="Unassembled WGS sequence"/>
</dbReference>
<gene>
    <name evidence="3" type="primary">malP_7</name>
    <name evidence="3" type="ORF">NCTC12120_02876</name>
</gene>
<protein>
    <recommendedName>
        <fullName evidence="2">Alpha-1,4 glucan phosphorylase</fullName>
        <ecNumber evidence="2">2.4.1.1</ecNumber>
    </recommendedName>
</protein>
<dbReference type="Gene3D" id="3.40.50.2000">
    <property type="entry name" value="Glycogen Phosphorylase B"/>
    <property type="match status" value="1"/>
</dbReference>
<dbReference type="GO" id="GO:0005737">
    <property type="term" value="C:cytoplasm"/>
    <property type="evidence" value="ECO:0007669"/>
    <property type="project" value="TreeGrafter"/>
</dbReference>
<sequence length="79" mass="9078">MISTPFDQMLHSIGKEGGDPYLVMADFTAYAEAQKLADKLYLDQEAWTRAAILNSARCGMFSSDRSIRDYQQRIWQAKR</sequence>
<dbReference type="GO" id="GO:0005980">
    <property type="term" value="P:glycogen catabolic process"/>
    <property type="evidence" value="ECO:0007669"/>
    <property type="project" value="TreeGrafter"/>
</dbReference>
<comment type="function">
    <text evidence="2">Allosteric enzyme that catalyzes the rate-limiting step in glycogen catabolism, the phosphorolytic cleavage of glycogen to produce glucose-1-phosphate, and plays a central role in maintaining cellular and organismal glucose homeostasis.</text>
</comment>
<dbReference type="EMBL" id="UAVU01000003">
    <property type="protein sequence ID" value="SQA98976.1"/>
    <property type="molecule type" value="Genomic_DNA"/>
</dbReference>
<keyword evidence="2" id="KW-0663">Pyridoxal phosphate</keyword>
<dbReference type="SUPFAM" id="SSF53756">
    <property type="entry name" value="UDP-Glycosyltransferase/glycogen phosphorylase"/>
    <property type="match status" value="1"/>
</dbReference>
<comment type="cofactor">
    <cofactor evidence="2">
        <name>pyridoxal 5'-phosphate</name>
        <dbReference type="ChEBI" id="CHEBI:597326"/>
    </cofactor>
</comment>
<keyword evidence="2 3" id="KW-0328">Glycosyltransferase</keyword>
<name>A0A2X2T1D8_9ENTR</name>
<evidence type="ECO:0000313" key="4">
    <source>
        <dbReference type="Proteomes" id="UP000251197"/>
    </source>
</evidence>
<evidence type="ECO:0000256" key="2">
    <source>
        <dbReference type="RuleBase" id="RU000587"/>
    </source>
</evidence>
<dbReference type="PANTHER" id="PTHR11468">
    <property type="entry name" value="GLYCOGEN PHOSPHORYLASE"/>
    <property type="match status" value="1"/>
</dbReference>
<proteinExistence type="inferred from homology"/>
<comment type="similarity">
    <text evidence="1 2">Belongs to the glycogen phosphorylase family.</text>
</comment>
<keyword evidence="2 3" id="KW-0808">Transferase</keyword>
<evidence type="ECO:0000313" key="3">
    <source>
        <dbReference type="EMBL" id="SQA98976.1"/>
    </source>
</evidence>
<dbReference type="AlphaFoldDB" id="A0A2X2T1D8"/>
<organism evidence="3 4">
    <name type="scientific">Cedecea neteri</name>
    <dbReference type="NCBI Taxonomy" id="158822"/>
    <lineage>
        <taxon>Bacteria</taxon>
        <taxon>Pseudomonadati</taxon>
        <taxon>Pseudomonadota</taxon>
        <taxon>Gammaproteobacteria</taxon>
        <taxon>Enterobacterales</taxon>
        <taxon>Enterobacteriaceae</taxon>
        <taxon>Cedecea</taxon>
    </lineage>
</organism>
<dbReference type="GO" id="GO:0030170">
    <property type="term" value="F:pyridoxal phosphate binding"/>
    <property type="evidence" value="ECO:0007669"/>
    <property type="project" value="TreeGrafter"/>
</dbReference>
<dbReference type="GO" id="GO:0008184">
    <property type="term" value="F:glycogen phosphorylase activity"/>
    <property type="evidence" value="ECO:0007669"/>
    <property type="project" value="InterPro"/>
</dbReference>
<reference evidence="3 4" key="1">
    <citation type="submission" date="2018-06" db="EMBL/GenBank/DDBJ databases">
        <authorList>
            <consortium name="Pathogen Informatics"/>
            <person name="Doyle S."/>
        </authorList>
    </citation>
    <scope>NUCLEOTIDE SEQUENCE [LARGE SCALE GENOMIC DNA]</scope>
    <source>
        <strain evidence="3 4">NCTC12120</strain>
    </source>
</reference>
<dbReference type="EC" id="2.4.1.1" evidence="2"/>
<keyword evidence="2" id="KW-0119">Carbohydrate metabolism</keyword>